<dbReference type="RefSeq" id="WP_161597278.1">
    <property type="nucleotide sequence ID" value="NZ_QGQD01000022.1"/>
</dbReference>
<comment type="caution">
    <text evidence="9">The sequence shown here is derived from an EMBL/GenBank/DDBJ whole genome shotgun (WGS) entry which is preliminary data.</text>
</comment>
<evidence type="ECO:0000256" key="1">
    <source>
        <dbReference type="ARBA" id="ARBA00018672"/>
    </source>
</evidence>
<evidence type="ECO:0000259" key="8">
    <source>
        <dbReference type="PROSITE" id="PS50110"/>
    </source>
</evidence>
<gene>
    <name evidence="9" type="ORF">DSM106044_00975</name>
</gene>
<dbReference type="PRINTS" id="PR00032">
    <property type="entry name" value="HTHARAC"/>
</dbReference>
<name>A0A4U8QBW0_9FIRM</name>
<evidence type="ECO:0000256" key="6">
    <source>
        <dbReference type="PROSITE-ProRule" id="PRU00169"/>
    </source>
</evidence>
<dbReference type="GO" id="GO:0000160">
    <property type="term" value="P:phosphorelay signal transduction system"/>
    <property type="evidence" value="ECO:0007669"/>
    <property type="project" value="InterPro"/>
</dbReference>
<dbReference type="InterPro" id="IPR020449">
    <property type="entry name" value="Tscrpt_reg_AraC-type_HTH"/>
</dbReference>
<proteinExistence type="predicted"/>
<dbReference type="AlphaFoldDB" id="A0A4U8QBW0"/>
<dbReference type="GO" id="GO:0003700">
    <property type="term" value="F:DNA-binding transcription factor activity"/>
    <property type="evidence" value="ECO:0007669"/>
    <property type="project" value="InterPro"/>
</dbReference>
<keyword evidence="4" id="KW-0804">Transcription</keyword>
<dbReference type="InterPro" id="IPR001789">
    <property type="entry name" value="Sig_transdc_resp-reg_receiver"/>
</dbReference>
<organism evidence="9 10">
    <name type="scientific">Robinsoniella peoriensis</name>
    <dbReference type="NCBI Taxonomy" id="180332"/>
    <lineage>
        <taxon>Bacteria</taxon>
        <taxon>Bacillati</taxon>
        <taxon>Bacillota</taxon>
        <taxon>Clostridia</taxon>
        <taxon>Lachnospirales</taxon>
        <taxon>Lachnospiraceae</taxon>
        <taxon>Robinsoniella</taxon>
    </lineage>
</organism>
<comment type="function">
    <text evidence="5">May play the central regulatory role in sporulation. It may be an element of the effector pathway responsible for the activation of sporulation genes in response to nutritional stress. Spo0A may act in concert with spo0H (a sigma factor) to control the expression of some genes that are critical to the sporulation process.</text>
</comment>
<evidence type="ECO:0000256" key="5">
    <source>
        <dbReference type="ARBA" id="ARBA00024867"/>
    </source>
</evidence>
<dbReference type="PROSITE" id="PS50110">
    <property type="entry name" value="RESPONSE_REGULATORY"/>
    <property type="match status" value="1"/>
</dbReference>
<dbReference type="InterPro" id="IPR011006">
    <property type="entry name" value="CheY-like_superfamily"/>
</dbReference>
<feature type="domain" description="HTH araC/xylS-type" evidence="7">
    <location>
        <begin position="426"/>
        <end position="524"/>
    </location>
</feature>
<dbReference type="SUPFAM" id="SSF46689">
    <property type="entry name" value="Homeodomain-like"/>
    <property type="match status" value="2"/>
</dbReference>
<evidence type="ECO:0000259" key="7">
    <source>
        <dbReference type="PROSITE" id="PS01124"/>
    </source>
</evidence>
<dbReference type="Pfam" id="PF00072">
    <property type="entry name" value="Response_reg"/>
    <property type="match status" value="1"/>
</dbReference>
<dbReference type="SUPFAM" id="SSF52172">
    <property type="entry name" value="CheY-like"/>
    <property type="match status" value="1"/>
</dbReference>
<feature type="modified residue" description="4-aspartylphosphate" evidence="6">
    <location>
        <position position="54"/>
    </location>
</feature>
<dbReference type="InterPro" id="IPR018060">
    <property type="entry name" value="HTH_AraC"/>
</dbReference>
<evidence type="ECO:0000313" key="9">
    <source>
        <dbReference type="EMBL" id="TLD02169.1"/>
    </source>
</evidence>
<feature type="domain" description="Response regulatory" evidence="8">
    <location>
        <begin position="2"/>
        <end position="119"/>
    </location>
</feature>
<evidence type="ECO:0000313" key="10">
    <source>
        <dbReference type="Proteomes" id="UP000306509"/>
    </source>
</evidence>
<sequence length="527" mass="61391">MNLLLVDDDAYVLEAVKNTLDWKQLQIENVYTAQSVRNAKKIILDVPIHLVVSDIEMPRENGLELISWIRQQDLVIKDILLTSYAEFEYARQAVKLGCFAYTLKPIDYGELEELLRKAAAAEQEELERLDYRKYYDHWNQTEKSRKESFFRGLMLEQQIPGQKDLEAALERYMLRYEDSVRFVVAVCQLYDYEWAYNDLGMGMLVWSMKNVLEELFDTPDTHVECVLSHTESSCIVVIKTMGGDALYKIGEKGKNLIENITRHFRSNCCFAVGNVCRILQIQESFADVAQMLDHCADGEGQVVMQQDFVYKEADYQPPNWQIWESLMQESSSIMPVVNEYLDNLVKRKSANTEILSRFTLDFAHTFRLAYQKEGISTEELEEAGYRIHNLKDAIHSVKECKIFIEKMVGEAARLLNEKQQSNSVVEKVKRFIDENPDQEITRESLAEKVYLNPDYLARIFKKEVGEPIGVYLANQRIRLAKEYLEKTEEPVNLISIKAGYDNFSYFSKMFKNMVGMSPKEYRSQFRK</sequence>
<dbReference type="PROSITE" id="PS01124">
    <property type="entry name" value="HTH_ARAC_FAMILY_2"/>
    <property type="match status" value="1"/>
</dbReference>
<dbReference type="GO" id="GO:0043565">
    <property type="term" value="F:sequence-specific DNA binding"/>
    <property type="evidence" value="ECO:0007669"/>
    <property type="project" value="InterPro"/>
</dbReference>
<keyword evidence="3" id="KW-0238">DNA-binding</keyword>
<dbReference type="Gene3D" id="1.10.10.60">
    <property type="entry name" value="Homeodomain-like"/>
    <property type="match status" value="2"/>
</dbReference>
<evidence type="ECO:0000256" key="3">
    <source>
        <dbReference type="ARBA" id="ARBA00023125"/>
    </source>
</evidence>
<dbReference type="Proteomes" id="UP000306509">
    <property type="component" value="Unassembled WGS sequence"/>
</dbReference>
<reference evidence="9 10" key="1">
    <citation type="journal article" date="2019" name="Anaerobe">
        <title>Detection of Robinsoniella peoriensis in multiple bone samples of a trauma patient.</title>
        <authorList>
            <person name="Schrottner P."/>
            <person name="Hartwich K."/>
            <person name="Bunk B."/>
            <person name="Schober I."/>
            <person name="Helbig S."/>
            <person name="Rudolph W.W."/>
            <person name="Gunzer F."/>
        </authorList>
    </citation>
    <scope>NUCLEOTIDE SEQUENCE [LARGE SCALE GENOMIC DNA]</scope>
    <source>
        <strain evidence="9 10">DSM 106044</strain>
    </source>
</reference>
<dbReference type="Pfam" id="PF12833">
    <property type="entry name" value="HTH_18"/>
    <property type="match status" value="1"/>
</dbReference>
<accession>A0A4U8QBW0</accession>
<keyword evidence="2" id="KW-0805">Transcription regulation</keyword>
<evidence type="ECO:0000256" key="4">
    <source>
        <dbReference type="ARBA" id="ARBA00023163"/>
    </source>
</evidence>
<dbReference type="PANTHER" id="PTHR43280:SF10">
    <property type="entry name" value="REGULATORY PROTEIN POCR"/>
    <property type="match status" value="1"/>
</dbReference>
<protein>
    <recommendedName>
        <fullName evidence="1">Stage 0 sporulation protein A homolog</fullName>
    </recommendedName>
</protein>
<keyword evidence="6" id="KW-0597">Phosphoprotein</keyword>
<dbReference type="Gene3D" id="3.40.50.2300">
    <property type="match status" value="1"/>
</dbReference>
<dbReference type="PANTHER" id="PTHR43280">
    <property type="entry name" value="ARAC-FAMILY TRANSCRIPTIONAL REGULATOR"/>
    <property type="match status" value="1"/>
</dbReference>
<dbReference type="EMBL" id="QGQD01000022">
    <property type="protein sequence ID" value="TLD02169.1"/>
    <property type="molecule type" value="Genomic_DNA"/>
</dbReference>
<dbReference type="SMART" id="SM00448">
    <property type="entry name" value="REC"/>
    <property type="match status" value="1"/>
</dbReference>
<dbReference type="STRING" id="180332.GCA_000797495_04246"/>
<dbReference type="InterPro" id="IPR009057">
    <property type="entry name" value="Homeodomain-like_sf"/>
</dbReference>
<keyword evidence="10" id="KW-1185">Reference proteome</keyword>
<dbReference type="SMART" id="SM00342">
    <property type="entry name" value="HTH_ARAC"/>
    <property type="match status" value="1"/>
</dbReference>
<evidence type="ECO:0000256" key="2">
    <source>
        <dbReference type="ARBA" id="ARBA00023015"/>
    </source>
</evidence>
<dbReference type="CDD" id="cd17536">
    <property type="entry name" value="REC_YesN-like"/>
    <property type="match status" value="1"/>
</dbReference>